<organism evidence="1">
    <name type="scientific">Picea glauca</name>
    <name type="common">White spruce</name>
    <name type="synonym">Pinus glauca</name>
    <dbReference type="NCBI Taxonomy" id="3330"/>
    <lineage>
        <taxon>Eukaryota</taxon>
        <taxon>Viridiplantae</taxon>
        <taxon>Streptophyta</taxon>
        <taxon>Embryophyta</taxon>
        <taxon>Tracheophyta</taxon>
        <taxon>Spermatophyta</taxon>
        <taxon>Pinopsida</taxon>
        <taxon>Pinidae</taxon>
        <taxon>Conifers I</taxon>
        <taxon>Pinales</taxon>
        <taxon>Pinaceae</taxon>
        <taxon>Picea</taxon>
    </lineage>
</organism>
<accession>A0A101LXF7</accession>
<dbReference type="EMBL" id="LKAM01000008">
    <property type="protein sequence ID" value="KUM47131.1"/>
    <property type="molecule type" value="Genomic_DNA"/>
</dbReference>
<name>A0A101LXF7_PICGL</name>
<keyword evidence="1" id="KW-0496">Mitochondrion</keyword>
<dbReference type="AlphaFoldDB" id="A0A101LXF7"/>
<comment type="caution">
    <text evidence="1">The sequence shown here is derived from an EMBL/GenBank/DDBJ whole genome shotgun (WGS) entry which is preliminary data.</text>
</comment>
<reference evidence="1" key="1">
    <citation type="journal article" date="2015" name="Genome Biol. Evol.">
        <title>Organellar Genomes of White Spruce (Picea glauca): Assembly and Annotation.</title>
        <authorList>
            <person name="Jackman S.D."/>
            <person name="Warren R.L."/>
            <person name="Gibb E.A."/>
            <person name="Vandervalk B.P."/>
            <person name="Mohamadi H."/>
            <person name="Chu J."/>
            <person name="Raymond A."/>
            <person name="Pleasance S."/>
            <person name="Coope R."/>
            <person name="Wildung M.R."/>
            <person name="Ritland C.E."/>
            <person name="Bousquet J."/>
            <person name="Jones S.J."/>
            <person name="Bohlmann J."/>
            <person name="Birol I."/>
        </authorList>
    </citation>
    <scope>NUCLEOTIDE SEQUENCE [LARGE SCALE GENOMIC DNA]</scope>
    <source>
        <tissue evidence="1">Flushing bud</tissue>
    </source>
</reference>
<protein>
    <submittedName>
        <fullName evidence="1">Uncharacterized protein</fullName>
    </submittedName>
</protein>
<proteinExistence type="predicted"/>
<gene>
    <name evidence="1" type="ORF">ABT39_MTgene6137</name>
</gene>
<evidence type="ECO:0000313" key="1">
    <source>
        <dbReference type="EMBL" id="KUM47131.1"/>
    </source>
</evidence>
<geneLocation type="mitochondrion" evidence="1"/>
<sequence>MGRMLAMSSISRSLDSPARLRKGIVSQPDLEESKKVGKLDLVRQGEGR</sequence>